<organism evidence="2 3">
    <name type="scientific">Candidatus Aphodenecus pullistercoris</name>
    <dbReference type="NCBI Taxonomy" id="2840669"/>
    <lineage>
        <taxon>Bacteria</taxon>
        <taxon>Pseudomonadati</taxon>
        <taxon>Spirochaetota</taxon>
        <taxon>Spirochaetia</taxon>
        <taxon>Spirochaetales</taxon>
        <taxon>Candidatus Aphodenecus</taxon>
    </lineage>
</organism>
<evidence type="ECO:0008006" key="4">
    <source>
        <dbReference type="Google" id="ProtNLM"/>
    </source>
</evidence>
<keyword evidence="1" id="KW-1133">Transmembrane helix</keyword>
<feature type="transmembrane region" description="Helical" evidence="1">
    <location>
        <begin position="61"/>
        <end position="88"/>
    </location>
</feature>
<protein>
    <recommendedName>
        <fullName evidence="4">DUF4190 domain-containing protein</fullName>
    </recommendedName>
</protein>
<evidence type="ECO:0000313" key="2">
    <source>
        <dbReference type="EMBL" id="MBO8442496.1"/>
    </source>
</evidence>
<dbReference type="Proteomes" id="UP000823633">
    <property type="component" value="Unassembled WGS sequence"/>
</dbReference>
<reference evidence="2" key="2">
    <citation type="journal article" date="2021" name="PeerJ">
        <title>Extensive microbial diversity within the chicken gut microbiome revealed by metagenomics and culture.</title>
        <authorList>
            <person name="Gilroy R."/>
            <person name="Ravi A."/>
            <person name="Getino M."/>
            <person name="Pursley I."/>
            <person name="Horton D.L."/>
            <person name="Alikhan N.F."/>
            <person name="Baker D."/>
            <person name="Gharbi K."/>
            <person name="Hall N."/>
            <person name="Watson M."/>
            <person name="Adriaenssens E.M."/>
            <person name="Foster-Nyarko E."/>
            <person name="Jarju S."/>
            <person name="Secka A."/>
            <person name="Antonio M."/>
            <person name="Oren A."/>
            <person name="Chaudhuri R.R."/>
            <person name="La Ragione R."/>
            <person name="Hildebrand F."/>
            <person name="Pallen M.J."/>
        </authorList>
    </citation>
    <scope>NUCLEOTIDE SEQUENCE</scope>
    <source>
        <strain evidence="2">11167</strain>
    </source>
</reference>
<feature type="transmembrane region" description="Helical" evidence="1">
    <location>
        <begin position="16"/>
        <end position="49"/>
    </location>
</feature>
<comment type="caution">
    <text evidence="2">The sequence shown here is derived from an EMBL/GenBank/DDBJ whole genome shotgun (WGS) entry which is preliminary data.</text>
</comment>
<keyword evidence="1" id="KW-0812">Transmembrane</keyword>
<keyword evidence="1" id="KW-0472">Membrane</keyword>
<evidence type="ECO:0000313" key="3">
    <source>
        <dbReference type="Proteomes" id="UP000823633"/>
    </source>
</evidence>
<sequence>MEDNQNITQQKPSGALSIILGIISLICAFLSSTIFAAVIGFILAIIATVSGNNCKKQGGTIAGFVMGVIGIIFNAVGFIACVACAGALSMM</sequence>
<dbReference type="AlphaFoldDB" id="A0A9D9E9K4"/>
<name>A0A9D9E9K4_9SPIR</name>
<dbReference type="EMBL" id="JADIMU010000013">
    <property type="protein sequence ID" value="MBO8442496.1"/>
    <property type="molecule type" value="Genomic_DNA"/>
</dbReference>
<reference evidence="2" key="1">
    <citation type="submission" date="2020-10" db="EMBL/GenBank/DDBJ databases">
        <authorList>
            <person name="Gilroy R."/>
        </authorList>
    </citation>
    <scope>NUCLEOTIDE SEQUENCE</scope>
    <source>
        <strain evidence="2">11167</strain>
    </source>
</reference>
<evidence type="ECO:0000256" key="1">
    <source>
        <dbReference type="SAM" id="Phobius"/>
    </source>
</evidence>
<proteinExistence type="predicted"/>
<accession>A0A9D9E9K4</accession>
<gene>
    <name evidence="2" type="ORF">IAC42_01860</name>
</gene>